<comment type="caution">
    <text evidence="1">The sequence shown here is derived from an EMBL/GenBank/DDBJ whole genome shotgun (WGS) entry which is preliminary data.</text>
</comment>
<keyword evidence="2" id="KW-1185">Reference proteome</keyword>
<evidence type="ECO:0000313" key="1">
    <source>
        <dbReference type="EMBL" id="GFS60551.1"/>
    </source>
</evidence>
<dbReference type="EMBL" id="BMAW01093477">
    <property type="protein sequence ID" value="GFS60551.1"/>
    <property type="molecule type" value="Genomic_DNA"/>
</dbReference>
<reference evidence="1" key="1">
    <citation type="submission" date="2020-08" db="EMBL/GenBank/DDBJ databases">
        <title>Multicomponent nature underlies the extraordinary mechanical properties of spider dragline silk.</title>
        <authorList>
            <person name="Kono N."/>
            <person name="Nakamura H."/>
            <person name="Mori M."/>
            <person name="Yoshida Y."/>
            <person name="Ohtoshi R."/>
            <person name="Malay A.D."/>
            <person name="Moran D.A.P."/>
            <person name="Tomita M."/>
            <person name="Numata K."/>
            <person name="Arakawa K."/>
        </authorList>
    </citation>
    <scope>NUCLEOTIDE SEQUENCE</scope>
</reference>
<protein>
    <submittedName>
        <fullName evidence="1">Uncharacterized protein</fullName>
    </submittedName>
</protein>
<organism evidence="1 2">
    <name type="scientific">Nephila pilipes</name>
    <name type="common">Giant wood spider</name>
    <name type="synonym">Nephila maculata</name>
    <dbReference type="NCBI Taxonomy" id="299642"/>
    <lineage>
        <taxon>Eukaryota</taxon>
        <taxon>Metazoa</taxon>
        <taxon>Ecdysozoa</taxon>
        <taxon>Arthropoda</taxon>
        <taxon>Chelicerata</taxon>
        <taxon>Arachnida</taxon>
        <taxon>Araneae</taxon>
        <taxon>Araneomorphae</taxon>
        <taxon>Entelegynae</taxon>
        <taxon>Araneoidea</taxon>
        <taxon>Nephilidae</taxon>
        <taxon>Nephila</taxon>
    </lineage>
</organism>
<evidence type="ECO:0000313" key="2">
    <source>
        <dbReference type="Proteomes" id="UP000887013"/>
    </source>
</evidence>
<dbReference type="AlphaFoldDB" id="A0A8X6IU55"/>
<accession>A0A8X6IU55</accession>
<sequence length="86" mass="9728">MSVTMGTCVPQIPSPPSRLVKASFSNWAVPSLQMRLQRKFSALIYFPIPFLGRKMRTDAPIIDGSDSSFVSSFEECRLLYHEDSEK</sequence>
<gene>
    <name evidence="1" type="ORF">NPIL_696201</name>
</gene>
<name>A0A8X6IU55_NEPPI</name>
<dbReference type="Proteomes" id="UP000887013">
    <property type="component" value="Unassembled WGS sequence"/>
</dbReference>
<proteinExistence type="predicted"/>